<dbReference type="PANTHER" id="PTHR23220">
    <property type="entry name" value="INTEGRIN ALPHA"/>
    <property type="match status" value="1"/>
</dbReference>
<dbReference type="InterPro" id="IPR013649">
    <property type="entry name" value="Integrin_alpha_Ig-like_1"/>
</dbReference>
<dbReference type="PRINTS" id="PR01185">
    <property type="entry name" value="INTEGRINA"/>
</dbReference>
<dbReference type="Gene3D" id="2.60.40.1510">
    <property type="entry name" value="ntegrin, alpha v. Chain A, domain 3"/>
    <property type="match status" value="1"/>
</dbReference>
<dbReference type="SMART" id="SM00191">
    <property type="entry name" value="Int_alpha"/>
    <property type="match status" value="5"/>
</dbReference>
<keyword evidence="6 13" id="KW-0130">Cell adhesion</keyword>
<dbReference type="InterPro" id="IPR032695">
    <property type="entry name" value="Integrin_dom_sf"/>
</dbReference>
<dbReference type="Pfam" id="PF20805">
    <property type="entry name" value="Integrin_A_Ig_2"/>
    <property type="match status" value="1"/>
</dbReference>
<dbReference type="GO" id="GO:0007157">
    <property type="term" value="P:heterophilic cell-cell adhesion via plasma membrane cell adhesion molecules"/>
    <property type="evidence" value="ECO:0007669"/>
    <property type="project" value="UniProtKB-ARBA"/>
</dbReference>
<dbReference type="PANTHER" id="PTHR23220:SF83">
    <property type="entry name" value="INTEGRIN ALPHA-PS3-RELATED"/>
    <property type="match status" value="1"/>
</dbReference>
<dbReference type="GO" id="GO:0009897">
    <property type="term" value="C:external side of plasma membrane"/>
    <property type="evidence" value="ECO:0007669"/>
    <property type="project" value="TreeGrafter"/>
</dbReference>
<dbReference type="Pfam" id="PF01839">
    <property type="entry name" value="FG-GAP"/>
    <property type="match status" value="2"/>
</dbReference>
<dbReference type="SUPFAM" id="SSF69318">
    <property type="entry name" value="Integrin alpha N-terminal domain"/>
    <property type="match status" value="1"/>
</dbReference>
<gene>
    <name evidence="16" type="ORF">QLX08_010681</name>
</gene>
<dbReference type="Pfam" id="PF08441">
    <property type="entry name" value="Integrin_A_Ig_1"/>
    <property type="match status" value="1"/>
</dbReference>
<reference evidence="16 17" key="1">
    <citation type="submission" date="2024-05" db="EMBL/GenBank/DDBJ databases">
        <title>The nuclear and mitochondrial genome assemblies of Tetragonisca angustula (Apidae: Meliponini), a tiny yet remarkable pollinator in the Neotropics.</title>
        <authorList>
            <person name="Ferrari R."/>
            <person name="Ricardo P.C."/>
            <person name="Dias F.C."/>
            <person name="Araujo N.S."/>
            <person name="Soares D.O."/>
            <person name="Zhou Q.-S."/>
            <person name="Zhu C.-D."/>
            <person name="Coutinho L."/>
            <person name="Airas M.C."/>
            <person name="Batista T.M."/>
        </authorList>
    </citation>
    <scope>NUCLEOTIDE SEQUENCE [LARGE SCALE GENOMIC DNA]</scope>
    <source>
        <strain evidence="16">ASF017062</strain>
        <tissue evidence="16">Abdomen</tissue>
    </source>
</reference>
<evidence type="ECO:0000256" key="2">
    <source>
        <dbReference type="ARBA" id="ARBA00008054"/>
    </source>
</evidence>
<dbReference type="InterPro" id="IPR048285">
    <property type="entry name" value="Integrin_alpha_Ig-like_2"/>
</dbReference>
<feature type="repeat" description="FG-GAP" evidence="12">
    <location>
        <begin position="312"/>
        <end position="367"/>
    </location>
</feature>
<dbReference type="InterPro" id="IPR028994">
    <property type="entry name" value="Integrin_alpha_N"/>
</dbReference>
<keyword evidence="3 13" id="KW-0812">Transmembrane</keyword>
<sequence length="1052" mass="118797">MLYLISSTKINIGFYNFALIILQYNVLAYNLNIDNAKVFNIPKVFNHQRGSYFGFSVALYTDEQDSVLLVSAPRANTSLIENVIEPGTVFQCPIDEACKEWIIDRRNDNHKQYSIINQIKDNAWIGATIAVENKTNPKIVVCAPRLKNSVTNKNVSNWFMNGICYLSLINSTKSFEKKIETDILSFAKVQEAIYVYGKTNIYNFGMSQVGFSMHMTSNDLKWDLILGSPGVFNWKGTPLLVTKSIRGKTQTVIPSIKNERSIHTNSYFGYAVTSGYFIKGKLWFASGAPRASNMYGAAIIFTFSHSDNAKLEVKKLLIGEQHGEYFGAALSSCNLNGDDKDELIVGAPHWSKNIDEGRMYIFTALNDEIFEKQSFEGKISGSRFGSIITCLGDVDYDGYGDIAVGAPYEEESGAIYIFNGNSNGLPKQYSQRIIGKQFGKNIRGFGISISEPRDINGDKYPDIAVGAYLSEQAVLIKSKPVIIITTKLVYDENKKLLKNSTSFLINLCAHYDGINAPKYLRIVKSLKIDQIYRRTHYNTERNNDNIYKLPDTLYKSKNLCNEFEIHLKENIQNVINPIEISVSINLEKNWNSNDSQINTFCTSCVAINKLLSKTEDSIKLPFAVDCGDDNICTSDVKILLSTDLNSGNRYIIGSTITTELKIDILNYGEPAYQAKIYIYIPKTLSLASISPSCMENFYTDDTLEVICDVGNPLRKNKILTLDLDMNKVRSKVNHVKLWANFDTQSEQKNSFNNTDILIIYFDVDVDIVIAGKAQDNLYSYSLEDENKKLNSIQFQHIYEIQKFGVSPIDEVILTISVPTYWKHNAEDIQIININEIINNLNGQPFYCAHENSTVSTTLIHKSEIYSTNTELYTQEEFRMNTNFSINFPPDNRSIYINCTNINVKCTYIICQLGPFVSSSSVAKLSLTLDFYLSHFKSKIMKRKDIIFFLTSGKVNILESHHVIQKIKHKPNGTVIATMFLGSPVAQHIATWIIVLSIVLGILLLILLILALMKIGFFNRNKKKELEALKSETNTHHGIILETCSSTDIIHEE</sequence>
<keyword evidence="9 13" id="KW-0472">Membrane</keyword>
<evidence type="ECO:0000256" key="4">
    <source>
        <dbReference type="ARBA" id="ARBA00022729"/>
    </source>
</evidence>
<evidence type="ECO:0000256" key="3">
    <source>
        <dbReference type="ARBA" id="ARBA00022692"/>
    </source>
</evidence>
<dbReference type="GO" id="GO:0007229">
    <property type="term" value="P:integrin-mediated signaling pathway"/>
    <property type="evidence" value="ECO:0007669"/>
    <property type="project" value="UniProtKB-KW"/>
</dbReference>
<feature type="repeat" description="FG-GAP" evidence="12">
    <location>
        <begin position="431"/>
        <end position="493"/>
    </location>
</feature>
<dbReference type="GO" id="GO:0033627">
    <property type="term" value="P:cell adhesion mediated by integrin"/>
    <property type="evidence" value="ECO:0007669"/>
    <property type="project" value="TreeGrafter"/>
</dbReference>
<evidence type="ECO:0000313" key="16">
    <source>
        <dbReference type="EMBL" id="KAK9294815.1"/>
    </source>
</evidence>
<dbReference type="Proteomes" id="UP001432146">
    <property type="component" value="Unassembled WGS sequence"/>
</dbReference>
<evidence type="ECO:0000313" key="17">
    <source>
        <dbReference type="Proteomes" id="UP001432146"/>
    </source>
</evidence>
<dbReference type="GO" id="GO:0048513">
    <property type="term" value="P:animal organ development"/>
    <property type="evidence" value="ECO:0007669"/>
    <property type="project" value="UniProtKB-ARBA"/>
</dbReference>
<keyword evidence="10 13" id="KW-0675">Receptor</keyword>
<evidence type="ECO:0000256" key="13">
    <source>
        <dbReference type="RuleBase" id="RU003762"/>
    </source>
</evidence>
<dbReference type="Gene3D" id="1.20.5.930">
    <property type="entry name" value="Bicelle-embedded integrin alpha(iib) transmembrane segment"/>
    <property type="match status" value="1"/>
</dbReference>
<keyword evidence="17" id="KW-1185">Reference proteome</keyword>
<comment type="caution">
    <text evidence="16">The sequence shown here is derived from an EMBL/GenBank/DDBJ whole genome shotgun (WGS) entry which is preliminary data.</text>
</comment>
<evidence type="ECO:0000256" key="7">
    <source>
        <dbReference type="ARBA" id="ARBA00022989"/>
    </source>
</evidence>
<feature type="domain" description="Integrin alpha second immunoglobulin-like" evidence="15">
    <location>
        <begin position="626"/>
        <end position="751"/>
    </location>
</feature>
<evidence type="ECO:0000256" key="11">
    <source>
        <dbReference type="ARBA" id="ARBA00023180"/>
    </source>
</evidence>
<evidence type="ECO:0000256" key="6">
    <source>
        <dbReference type="ARBA" id="ARBA00022889"/>
    </source>
</evidence>
<protein>
    <submittedName>
        <fullName evidence="16">Uncharacterized protein</fullName>
    </submittedName>
</protein>
<evidence type="ECO:0000259" key="14">
    <source>
        <dbReference type="Pfam" id="PF08441"/>
    </source>
</evidence>
<name>A0AAW0ZB77_9HYME</name>
<dbReference type="GO" id="GO:0008305">
    <property type="term" value="C:integrin complex"/>
    <property type="evidence" value="ECO:0007669"/>
    <property type="project" value="InterPro"/>
</dbReference>
<evidence type="ECO:0000256" key="5">
    <source>
        <dbReference type="ARBA" id="ARBA00022737"/>
    </source>
</evidence>
<evidence type="ECO:0000256" key="9">
    <source>
        <dbReference type="ARBA" id="ARBA00023136"/>
    </source>
</evidence>
<dbReference type="Gene3D" id="2.60.40.1530">
    <property type="entry name" value="ntegrin, alpha v. Chain A, domain 4"/>
    <property type="match status" value="1"/>
</dbReference>
<dbReference type="GO" id="GO:0005178">
    <property type="term" value="F:integrin binding"/>
    <property type="evidence" value="ECO:0007669"/>
    <property type="project" value="TreeGrafter"/>
</dbReference>
<keyword evidence="7 13" id="KW-1133">Transmembrane helix</keyword>
<dbReference type="GO" id="GO:0007160">
    <property type="term" value="P:cell-matrix adhesion"/>
    <property type="evidence" value="ECO:0007669"/>
    <property type="project" value="TreeGrafter"/>
</dbReference>
<feature type="repeat" description="FG-GAP" evidence="12">
    <location>
        <begin position="40"/>
        <end position="101"/>
    </location>
</feature>
<evidence type="ECO:0000256" key="12">
    <source>
        <dbReference type="PROSITE-ProRule" id="PRU00803"/>
    </source>
</evidence>
<feature type="domain" description="Integrin alpha first immunoglubulin-like" evidence="14">
    <location>
        <begin position="478"/>
        <end position="594"/>
    </location>
</feature>
<dbReference type="InterPro" id="IPR013519">
    <property type="entry name" value="Int_alpha_beta-p"/>
</dbReference>
<dbReference type="SUPFAM" id="SSF69179">
    <property type="entry name" value="Integrin domains"/>
    <property type="match status" value="2"/>
</dbReference>
<dbReference type="EMBL" id="JAWNGG020000299">
    <property type="protein sequence ID" value="KAK9294815.1"/>
    <property type="molecule type" value="Genomic_DNA"/>
</dbReference>
<evidence type="ECO:0000259" key="15">
    <source>
        <dbReference type="Pfam" id="PF20805"/>
    </source>
</evidence>
<feature type="transmembrane region" description="Helical" evidence="13">
    <location>
        <begin position="988"/>
        <end position="1012"/>
    </location>
</feature>
<evidence type="ECO:0000256" key="1">
    <source>
        <dbReference type="ARBA" id="ARBA00004479"/>
    </source>
</evidence>
<keyword evidence="4" id="KW-0732">Signal</keyword>
<proteinExistence type="inferred from homology"/>
<comment type="subcellular location">
    <subcellularLocation>
        <location evidence="1 13">Membrane</location>
        <topology evidence="1 13">Single-pass type I membrane protein</topology>
    </subcellularLocation>
</comment>
<organism evidence="16 17">
    <name type="scientific">Tetragonisca angustula</name>
    <dbReference type="NCBI Taxonomy" id="166442"/>
    <lineage>
        <taxon>Eukaryota</taxon>
        <taxon>Metazoa</taxon>
        <taxon>Ecdysozoa</taxon>
        <taxon>Arthropoda</taxon>
        <taxon>Hexapoda</taxon>
        <taxon>Insecta</taxon>
        <taxon>Pterygota</taxon>
        <taxon>Neoptera</taxon>
        <taxon>Endopterygota</taxon>
        <taxon>Hymenoptera</taxon>
        <taxon>Apocrita</taxon>
        <taxon>Aculeata</taxon>
        <taxon>Apoidea</taxon>
        <taxon>Anthophila</taxon>
        <taxon>Apidae</taxon>
        <taxon>Tetragonisca</taxon>
    </lineage>
</organism>
<dbReference type="AlphaFoldDB" id="A0AAW0ZB77"/>
<keyword evidence="11" id="KW-0325">Glycoprotein</keyword>
<dbReference type="InterPro" id="IPR013517">
    <property type="entry name" value="FG-GAP"/>
</dbReference>
<dbReference type="Gene3D" id="2.130.10.130">
    <property type="entry name" value="Integrin alpha, N-terminal"/>
    <property type="match status" value="1"/>
</dbReference>
<keyword evidence="8 13" id="KW-0401">Integrin</keyword>
<feature type="repeat" description="FG-GAP" evidence="12">
    <location>
        <begin position="369"/>
        <end position="427"/>
    </location>
</feature>
<comment type="similarity">
    <text evidence="2 13">Belongs to the integrin alpha chain family.</text>
</comment>
<accession>A0AAW0ZB77</accession>
<evidence type="ECO:0000256" key="8">
    <source>
        <dbReference type="ARBA" id="ARBA00023037"/>
    </source>
</evidence>
<dbReference type="InterPro" id="IPR000413">
    <property type="entry name" value="Integrin_alpha"/>
</dbReference>
<dbReference type="Gene3D" id="2.60.40.1460">
    <property type="entry name" value="Integrin domains. Chain A, domain 2"/>
    <property type="match status" value="1"/>
</dbReference>
<keyword evidence="5" id="KW-0677">Repeat</keyword>
<dbReference type="PROSITE" id="PS51470">
    <property type="entry name" value="FG_GAP"/>
    <property type="match status" value="4"/>
</dbReference>
<evidence type="ECO:0000256" key="10">
    <source>
        <dbReference type="ARBA" id="ARBA00023170"/>
    </source>
</evidence>